<reference evidence="1 2" key="1">
    <citation type="journal article" date="2016" name="Nat. Commun.">
        <title>Thousands of microbial genomes shed light on interconnected biogeochemical processes in an aquifer system.</title>
        <authorList>
            <person name="Anantharaman K."/>
            <person name="Brown C.T."/>
            <person name="Hug L.A."/>
            <person name="Sharon I."/>
            <person name="Castelle C.J."/>
            <person name="Probst A.J."/>
            <person name="Thomas B.C."/>
            <person name="Singh A."/>
            <person name="Wilkins M.J."/>
            <person name="Karaoz U."/>
            <person name="Brodie E.L."/>
            <person name="Williams K.H."/>
            <person name="Hubbard S.S."/>
            <person name="Banfield J.F."/>
        </authorList>
    </citation>
    <scope>NUCLEOTIDE SEQUENCE [LARGE SCALE GENOMIC DNA]</scope>
</reference>
<protein>
    <recommendedName>
        <fullName evidence="3">DUF4012 domain-containing protein</fullName>
    </recommendedName>
</protein>
<dbReference type="Pfam" id="PF13196">
    <property type="entry name" value="DUF4012"/>
    <property type="match status" value="1"/>
</dbReference>
<evidence type="ECO:0000313" key="2">
    <source>
        <dbReference type="Proteomes" id="UP000177088"/>
    </source>
</evidence>
<accession>A0A1F7U534</accession>
<dbReference type="EMBL" id="MGEA01000063">
    <property type="protein sequence ID" value="OGL73349.1"/>
    <property type="molecule type" value="Genomic_DNA"/>
</dbReference>
<evidence type="ECO:0000313" key="1">
    <source>
        <dbReference type="EMBL" id="OGL73349.1"/>
    </source>
</evidence>
<gene>
    <name evidence="1" type="ORF">A3C96_00910</name>
</gene>
<name>A0A1F7U534_9BACT</name>
<proteinExistence type="predicted"/>
<organism evidence="1 2">
    <name type="scientific">Candidatus Uhrbacteria bacterium RIFCSPHIGHO2_02_FULL_60_10</name>
    <dbReference type="NCBI Taxonomy" id="1802392"/>
    <lineage>
        <taxon>Bacteria</taxon>
        <taxon>Candidatus Uhriibacteriota</taxon>
    </lineage>
</organism>
<sequence>MPVASVAPAVLGYPQMKRYLIFFQNNTELRPTGGFLGTYALVTLGAADIKYLTVKDVYFLDGPNEKLKRPEPPAPLKRYLGVKQWYLRDANWSPDFAVAAPIMEKFFHEESVTVFGADKVPAIDGVIAITPRLAQDLLRLVGPVTVQGKTFTADNLVDELELQVEKQFYFENIPFEQRKDIVGVLTAAVLERLMALPLDRLLSLVSTLQAELAEGHILLWVKDAGLERLIVDRDWGGVLKPVRGDYFSVIDANLASLKSDPAVSRTVEYAIRPETDRSFIGTVRVTYNHEGRFDWKTTRYRTYTRLYVPAGTQLLGVAGAMLDDKLKDPRRTPGQADTYDELGRRAFGAFISIEPGEKRTLEFRFRLAPAVAEAIRGGQYFLDVEKQPGTEAVGLTLDLDFGKKPLKSEPPVTVSGNSDGHYRYRGDLRVDRAFDINF</sequence>
<evidence type="ECO:0008006" key="3">
    <source>
        <dbReference type="Google" id="ProtNLM"/>
    </source>
</evidence>
<dbReference type="Proteomes" id="UP000177088">
    <property type="component" value="Unassembled WGS sequence"/>
</dbReference>
<comment type="caution">
    <text evidence="1">The sequence shown here is derived from an EMBL/GenBank/DDBJ whole genome shotgun (WGS) entry which is preliminary data.</text>
</comment>
<dbReference type="AlphaFoldDB" id="A0A1F7U534"/>
<dbReference type="InterPro" id="IPR025101">
    <property type="entry name" value="DUF4012"/>
</dbReference>